<dbReference type="InterPro" id="IPR036097">
    <property type="entry name" value="HisK_dim/P_sf"/>
</dbReference>
<dbReference type="Pfam" id="PF02518">
    <property type="entry name" value="HATPase_c"/>
    <property type="match status" value="1"/>
</dbReference>
<dbReference type="Proteomes" id="UP001596379">
    <property type="component" value="Unassembled WGS sequence"/>
</dbReference>
<dbReference type="SUPFAM" id="SSF47384">
    <property type="entry name" value="Homodimeric domain of signal transducing histidine kinase"/>
    <property type="match status" value="1"/>
</dbReference>
<dbReference type="InterPro" id="IPR005467">
    <property type="entry name" value="His_kinase_dom"/>
</dbReference>
<dbReference type="SUPFAM" id="SSF55874">
    <property type="entry name" value="ATPase domain of HSP90 chaperone/DNA topoisomerase II/histidine kinase"/>
    <property type="match status" value="1"/>
</dbReference>
<evidence type="ECO:0000256" key="4">
    <source>
        <dbReference type="PROSITE-ProRule" id="PRU00169"/>
    </source>
</evidence>
<dbReference type="SMART" id="SM00387">
    <property type="entry name" value="HATPase_c"/>
    <property type="match status" value="1"/>
</dbReference>
<dbReference type="InterPro" id="IPR003661">
    <property type="entry name" value="HisK_dim/P_dom"/>
</dbReference>
<evidence type="ECO:0000256" key="2">
    <source>
        <dbReference type="ARBA" id="ARBA00012438"/>
    </source>
</evidence>
<keyword evidence="7" id="KW-0067">ATP-binding</keyword>
<dbReference type="SUPFAM" id="SSF52172">
    <property type="entry name" value="CheY-like"/>
    <property type="match status" value="1"/>
</dbReference>
<dbReference type="Pfam" id="PF00512">
    <property type="entry name" value="HisKA"/>
    <property type="match status" value="1"/>
</dbReference>
<dbReference type="EMBL" id="JBHTCC010000001">
    <property type="protein sequence ID" value="MFC7297755.1"/>
    <property type="molecule type" value="Genomic_DNA"/>
</dbReference>
<dbReference type="InterPro" id="IPR036890">
    <property type="entry name" value="HATPase_C_sf"/>
</dbReference>
<evidence type="ECO:0000313" key="8">
    <source>
        <dbReference type="Proteomes" id="UP001596379"/>
    </source>
</evidence>
<comment type="caution">
    <text evidence="7">The sequence shown here is derived from an EMBL/GenBank/DDBJ whole genome shotgun (WGS) entry which is preliminary data.</text>
</comment>
<feature type="modified residue" description="4-aspartylphosphate" evidence="4">
    <location>
        <position position="400"/>
    </location>
</feature>
<proteinExistence type="predicted"/>
<dbReference type="PANTHER" id="PTHR43547:SF2">
    <property type="entry name" value="HYBRID SIGNAL TRANSDUCTION HISTIDINE KINASE C"/>
    <property type="match status" value="1"/>
</dbReference>
<keyword evidence="7" id="KW-0547">Nucleotide-binding</keyword>
<dbReference type="Pfam" id="PF00072">
    <property type="entry name" value="Response_reg"/>
    <property type="match status" value="1"/>
</dbReference>
<dbReference type="PROSITE" id="PS50109">
    <property type="entry name" value="HIS_KIN"/>
    <property type="match status" value="1"/>
</dbReference>
<keyword evidence="8" id="KW-1185">Reference proteome</keyword>
<dbReference type="SMART" id="SM00448">
    <property type="entry name" value="REC"/>
    <property type="match status" value="1"/>
</dbReference>
<dbReference type="InterPro" id="IPR001789">
    <property type="entry name" value="Sig_transdc_resp-reg_receiver"/>
</dbReference>
<organism evidence="7 8">
    <name type="scientific">Herminiimonas aquatilis</name>
    <dbReference type="NCBI Taxonomy" id="345342"/>
    <lineage>
        <taxon>Bacteria</taxon>
        <taxon>Pseudomonadati</taxon>
        <taxon>Pseudomonadota</taxon>
        <taxon>Betaproteobacteria</taxon>
        <taxon>Burkholderiales</taxon>
        <taxon>Oxalobacteraceae</taxon>
        <taxon>Herminiimonas</taxon>
    </lineage>
</organism>
<evidence type="ECO:0000259" key="5">
    <source>
        <dbReference type="PROSITE" id="PS50109"/>
    </source>
</evidence>
<reference evidence="8" key="1">
    <citation type="journal article" date="2019" name="Int. J. Syst. Evol. Microbiol.">
        <title>The Global Catalogue of Microorganisms (GCM) 10K type strain sequencing project: providing services to taxonomists for standard genome sequencing and annotation.</title>
        <authorList>
            <consortium name="The Broad Institute Genomics Platform"/>
            <consortium name="The Broad Institute Genome Sequencing Center for Infectious Disease"/>
            <person name="Wu L."/>
            <person name="Ma J."/>
        </authorList>
    </citation>
    <scope>NUCLEOTIDE SEQUENCE [LARGE SCALE GENOMIC DNA]</scope>
    <source>
        <strain evidence="8">CCUG 36956</strain>
    </source>
</reference>
<dbReference type="CDD" id="cd00075">
    <property type="entry name" value="HATPase"/>
    <property type="match status" value="1"/>
</dbReference>
<evidence type="ECO:0000256" key="3">
    <source>
        <dbReference type="ARBA" id="ARBA00022553"/>
    </source>
</evidence>
<comment type="catalytic activity">
    <reaction evidence="1">
        <text>ATP + protein L-histidine = ADP + protein N-phospho-L-histidine.</text>
        <dbReference type="EC" id="2.7.13.3"/>
    </reaction>
</comment>
<dbReference type="Gene3D" id="1.10.287.130">
    <property type="match status" value="1"/>
</dbReference>
<feature type="domain" description="Histidine kinase" evidence="5">
    <location>
        <begin position="113"/>
        <end position="331"/>
    </location>
</feature>
<dbReference type="InterPro" id="IPR004358">
    <property type="entry name" value="Sig_transdc_His_kin-like_C"/>
</dbReference>
<feature type="domain" description="Response regulatory" evidence="6">
    <location>
        <begin position="351"/>
        <end position="467"/>
    </location>
</feature>
<dbReference type="CDD" id="cd00082">
    <property type="entry name" value="HisKA"/>
    <property type="match status" value="1"/>
</dbReference>
<evidence type="ECO:0000256" key="1">
    <source>
        <dbReference type="ARBA" id="ARBA00000085"/>
    </source>
</evidence>
<keyword evidence="3 4" id="KW-0597">Phosphoprotein</keyword>
<dbReference type="PROSITE" id="PS50110">
    <property type="entry name" value="RESPONSE_REGULATORY"/>
    <property type="match status" value="1"/>
</dbReference>
<dbReference type="Gene3D" id="3.40.50.2300">
    <property type="match status" value="1"/>
</dbReference>
<name>A0ABW2J420_9BURK</name>
<evidence type="ECO:0000313" key="7">
    <source>
        <dbReference type="EMBL" id="MFC7297755.1"/>
    </source>
</evidence>
<evidence type="ECO:0000259" key="6">
    <source>
        <dbReference type="PROSITE" id="PS50110"/>
    </source>
</evidence>
<gene>
    <name evidence="7" type="ORF">ACFQO0_04820</name>
</gene>
<dbReference type="PRINTS" id="PR00344">
    <property type="entry name" value="BCTRLSENSOR"/>
</dbReference>
<protein>
    <recommendedName>
        <fullName evidence="2">histidine kinase</fullName>
        <ecNumber evidence="2">2.7.13.3</ecNumber>
    </recommendedName>
</protein>
<accession>A0ABW2J420</accession>
<dbReference type="GO" id="GO:0005524">
    <property type="term" value="F:ATP binding"/>
    <property type="evidence" value="ECO:0007669"/>
    <property type="project" value="UniProtKB-KW"/>
</dbReference>
<dbReference type="PANTHER" id="PTHR43547">
    <property type="entry name" value="TWO-COMPONENT HISTIDINE KINASE"/>
    <property type="match status" value="1"/>
</dbReference>
<dbReference type="Gene3D" id="3.30.565.10">
    <property type="entry name" value="Histidine kinase-like ATPase, C-terminal domain"/>
    <property type="match status" value="1"/>
</dbReference>
<dbReference type="SMART" id="SM00388">
    <property type="entry name" value="HisKA"/>
    <property type="match status" value="1"/>
</dbReference>
<dbReference type="InterPro" id="IPR003594">
    <property type="entry name" value="HATPase_dom"/>
</dbReference>
<dbReference type="RefSeq" id="WP_382232893.1">
    <property type="nucleotide sequence ID" value="NZ_JBHTCC010000001.1"/>
</dbReference>
<dbReference type="InterPro" id="IPR011006">
    <property type="entry name" value="CheY-like_superfamily"/>
</dbReference>
<dbReference type="EC" id="2.7.13.3" evidence="2"/>
<sequence>MTDVNQTAVILAPSVGDKDDTLPSQEADQFRQTIADLLLRVDQEAEQLRNKTADLLTRVGELDEVIQSKQVLEALVVQLREANQHLVLATFGAQDLQAKAESANHRQEEFLSMLAHELRNPLAPIAMAADLLGKIATAHPMLPKLHGIISRQVGHMAHLVDDLLDASRVTTGNITLNRRSLLLAEIIDSAVETSQPFIDKRNQQLSIHIPEEPITINGDLVRLAQAFANLLINATKFTPVDEHIDISVERLADTVKVVIKDNGVGISPDIQPFIFDLFRQGPHSLDRSQGGLGIGLSLVRTVIGMHGGTVSVYSDGLGKGSEFTVELPISTELIENDESEAENVDAVYGRRILLIEDNLSANEILSELLSLEGHAVTSAFDGTSGLAMAQENIYDIIVCDIGLPGIDGYEVVKQLRMNTLKAAPLYIAISGYSQQKNRTSAERAGFDHYLVKPVAIATLNNLISPKFIQ</sequence>